<dbReference type="OrthoDB" id="265717at2759"/>
<sequence length="767" mass="86821">MTSSYEYRPLVGDEIRVLKIKAVDHTKDATNAAERRPIVCSIEHVCLSHASNDNFDQQSKGIGKTWPELSAAHDTKALFKDAKKWNAQESFLDKGTGNGRQTALAGESHLPWRHKWGDFIALSYAWKHPTKSDGESGHTVIVDGSPLEVAPNLYYALAQLQKSCRIRQGFRLWVDAICINQENKEEQGQQVARMQDIYQLAWQVVIWLGPEEQHSSLAISALHWLARESERSGSMDDFYHERFSIDMRPLFVSWPRYDSPMKKRVYEALFYFFARTYWRRMWVVQEVAMGNPQTPVMCGDKCIAWNDVYKAVKIIATDESRFGRAIIESVRPEKLSSWSFELGRDRTIRETAWTPERMWKIQLTMMRIQKDQNTDSDLDSWRGLVRALNLARSSLVTNEIDKVYGILGIKAIADRVRIHPDYDLTPSEIYSKFMSELISKGRLNVLRLVSSRGGFVTTNWKFDDLPSFLQNQSVAASLIPILDNVAPIRKKTPIGADCDHGLPTWTVCWTCAPAPTAQLDGAYIADLHMGHPLPVTPTGGSTITVKGVVLDTINSLSASNANETDSRYPLNSQDAVLSSNSIYGNLEQTRHAFWRTIVGDTTSSGGEKAPDEYSWLLNPKLWQRGVAGVWTGDLGLNDFMARNQQLRICGYSLRELIFGPSTFSPRFRRLAGDTYYNPTDTQREAFSWAINAMAWRRVFSTRGGRMGMGSCAAEMNDQIVILRGCNTPLILREFGDGWKLVGECYTHGVMYGEISTEEHELVDITIH</sequence>
<dbReference type="Pfam" id="PF06985">
    <property type="entry name" value="HET"/>
    <property type="match status" value="1"/>
</dbReference>
<dbReference type="InterPro" id="IPR010730">
    <property type="entry name" value="HET"/>
</dbReference>
<gene>
    <name evidence="2" type="ORF">FHETE_2263</name>
</gene>
<evidence type="ECO:0000313" key="3">
    <source>
        <dbReference type="Proteomes" id="UP000567885"/>
    </source>
</evidence>
<evidence type="ECO:0000259" key="1">
    <source>
        <dbReference type="Pfam" id="PF06985"/>
    </source>
</evidence>
<reference evidence="2 3" key="1">
    <citation type="submission" date="2020-05" db="EMBL/GenBank/DDBJ databases">
        <title>Identification and distribution of gene clusters putatively required for synthesis of sphingolipid metabolism inhibitors in phylogenetically diverse species of the filamentous fungus Fusarium.</title>
        <authorList>
            <person name="Kim H.-S."/>
            <person name="Busman M."/>
            <person name="Brown D.W."/>
            <person name="Divon H."/>
            <person name="Uhlig S."/>
            <person name="Proctor R.H."/>
        </authorList>
    </citation>
    <scope>NUCLEOTIDE SEQUENCE [LARGE SCALE GENOMIC DNA]</scope>
    <source>
        <strain evidence="2 3">NRRL 20693</strain>
    </source>
</reference>
<dbReference type="InterPro" id="IPR052895">
    <property type="entry name" value="HetReg/Transcr_Mod"/>
</dbReference>
<organism evidence="2 3">
    <name type="scientific">Fusarium heterosporum</name>
    <dbReference type="NCBI Taxonomy" id="42747"/>
    <lineage>
        <taxon>Eukaryota</taxon>
        <taxon>Fungi</taxon>
        <taxon>Dikarya</taxon>
        <taxon>Ascomycota</taxon>
        <taxon>Pezizomycotina</taxon>
        <taxon>Sordariomycetes</taxon>
        <taxon>Hypocreomycetidae</taxon>
        <taxon>Hypocreales</taxon>
        <taxon>Nectriaceae</taxon>
        <taxon>Fusarium</taxon>
        <taxon>Fusarium heterosporum species complex</taxon>
    </lineage>
</organism>
<protein>
    <submittedName>
        <fullName evidence="2">Heterokaryon incompatibility protein (Het-6OR allele)</fullName>
    </submittedName>
</protein>
<feature type="domain" description="Heterokaryon incompatibility" evidence="1">
    <location>
        <begin position="119"/>
        <end position="286"/>
    </location>
</feature>
<dbReference type="PANTHER" id="PTHR24148:SF77">
    <property type="entry name" value="HETEROKARYON INCOMPATIBILITY DOMAIN-CONTAINING PROTEIN"/>
    <property type="match status" value="1"/>
</dbReference>
<dbReference type="AlphaFoldDB" id="A0A8H5TRX0"/>
<evidence type="ECO:0000313" key="2">
    <source>
        <dbReference type="EMBL" id="KAF5676136.1"/>
    </source>
</evidence>
<dbReference type="Proteomes" id="UP000567885">
    <property type="component" value="Unassembled WGS sequence"/>
</dbReference>
<comment type="caution">
    <text evidence="2">The sequence shown here is derived from an EMBL/GenBank/DDBJ whole genome shotgun (WGS) entry which is preliminary data.</text>
</comment>
<dbReference type="EMBL" id="JAAGWQ010000035">
    <property type="protein sequence ID" value="KAF5676136.1"/>
    <property type="molecule type" value="Genomic_DNA"/>
</dbReference>
<keyword evidence="3" id="KW-1185">Reference proteome</keyword>
<dbReference type="Pfam" id="PF26639">
    <property type="entry name" value="Het-6_barrel"/>
    <property type="match status" value="1"/>
</dbReference>
<accession>A0A8H5TRX0</accession>
<dbReference type="PANTHER" id="PTHR24148">
    <property type="entry name" value="ANKYRIN REPEAT DOMAIN-CONTAINING PROTEIN 39 HOMOLOG-RELATED"/>
    <property type="match status" value="1"/>
</dbReference>
<proteinExistence type="predicted"/>
<name>A0A8H5TRX0_FUSHE</name>